<accession>A0A430AMQ4</accession>
<sequence length="153" mass="17527">MESKISLRIRMTANKLNRKAAEILKEDGQPASGMQMQILNFIHGKYKQGIYVYQKDIEQVFDIRRSTATGILQTMEKRALIQRESDRLDNRLKVILLTDLGKQKVKDNISKLKMFDELLVQGVTENELEAFLIVLAKISKNSHTINPLAVKGR</sequence>
<dbReference type="PANTHER" id="PTHR42756">
    <property type="entry name" value="TRANSCRIPTIONAL REGULATOR, MARR"/>
    <property type="match status" value="1"/>
</dbReference>
<dbReference type="Gene3D" id="1.10.10.10">
    <property type="entry name" value="Winged helix-like DNA-binding domain superfamily/Winged helix DNA-binding domain"/>
    <property type="match status" value="1"/>
</dbReference>
<dbReference type="InterPro" id="IPR000835">
    <property type="entry name" value="HTH_MarR-typ"/>
</dbReference>
<keyword evidence="3" id="KW-0804">Transcription</keyword>
<dbReference type="RefSeq" id="WP_126809965.1">
    <property type="nucleotide sequence ID" value="NZ_NGKA01000024.1"/>
</dbReference>
<comment type="caution">
    <text evidence="5">The sequence shown here is derived from an EMBL/GenBank/DDBJ whole genome shotgun (WGS) entry which is preliminary data.</text>
</comment>
<dbReference type="PRINTS" id="PR00598">
    <property type="entry name" value="HTHMARR"/>
</dbReference>
<dbReference type="InterPro" id="IPR036388">
    <property type="entry name" value="WH-like_DNA-bd_sf"/>
</dbReference>
<evidence type="ECO:0000256" key="3">
    <source>
        <dbReference type="ARBA" id="ARBA00023163"/>
    </source>
</evidence>
<name>A0A430AMQ4_9ENTE</name>
<dbReference type="SMART" id="SM00347">
    <property type="entry name" value="HTH_MARR"/>
    <property type="match status" value="1"/>
</dbReference>
<reference evidence="5 6" key="1">
    <citation type="submission" date="2017-05" db="EMBL/GenBank/DDBJ databases">
        <title>Vagococcus spp. assemblies.</title>
        <authorList>
            <person name="Gulvik C.A."/>
        </authorList>
    </citation>
    <scope>NUCLEOTIDE SEQUENCE [LARGE SCALE GENOMIC DNA]</scope>
    <source>
        <strain evidence="5 6">CCUG 51432</strain>
    </source>
</reference>
<dbReference type="GO" id="GO:0003677">
    <property type="term" value="F:DNA binding"/>
    <property type="evidence" value="ECO:0007669"/>
    <property type="project" value="UniProtKB-KW"/>
</dbReference>
<dbReference type="PANTHER" id="PTHR42756:SF1">
    <property type="entry name" value="TRANSCRIPTIONAL REPRESSOR OF EMRAB OPERON"/>
    <property type="match status" value="1"/>
</dbReference>
<feature type="domain" description="HTH marR-type" evidence="4">
    <location>
        <begin position="2"/>
        <end position="140"/>
    </location>
</feature>
<evidence type="ECO:0000256" key="2">
    <source>
        <dbReference type="ARBA" id="ARBA00023125"/>
    </source>
</evidence>
<dbReference type="OrthoDB" id="384891at2"/>
<dbReference type="Proteomes" id="UP000287605">
    <property type="component" value="Unassembled WGS sequence"/>
</dbReference>
<evidence type="ECO:0000259" key="4">
    <source>
        <dbReference type="PROSITE" id="PS50995"/>
    </source>
</evidence>
<dbReference type="GO" id="GO:0003700">
    <property type="term" value="F:DNA-binding transcription factor activity"/>
    <property type="evidence" value="ECO:0007669"/>
    <property type="project" value="InterPro"/>
</dbReference>
<keyword evidence="6" id="KW-1185">Reference proteome</keyword>
<evidence type="ECO:0000313" key="5">
    <source>
        <dbReference type="EMBL" id="RSU09187.1"/>
    </source>
</evidence>
<dbReference type="InterPro" id="IPR036390">
    <property type="entry name" value="WH_DNA-bd_sf"/>
</dbReference>
<dbReference type="AlphaFoldDB" id="A0A430AMQ4"/>
<protein>
    <submittedName>
        <fullName evidence="5">MarR family transcriptional regulator</fullName>
    </submittedName>
</protein>
<organism evidence="5 6">
    <name type="scientific">Vagococcus elongatus</name>
    <dbReference type="NCBI Taxonomy" id="180344"/>
    <lineage>
        <taxon>Bacteria</taxon>
        <taxon>Bacillati</taxon>
        <taxon>Bacillota</taxon>
        <taxon>Bacilli</taxon>
        <taxon>Lactobacillales</taxon>
        <taxon>Enterococcaceae</taxon>
        <taxon>Vagococcus</taxon>
    </lineage>
</organism>
<dbReference type="EMBL" id="NGKA01000024">
    <property type="protein sequence ID" value="RSU09187.1"/>
    <property type="molecule type" value="Genomic_DNA"/>
</dbReference>
<dbReference type="PROSITE" id="PS50995">
    <property type="entry name" value="HTH_MARR_2"/>
    <property type="match status" value="1"/>
</dbReference>
<dbReference type="SUPFAM" id="SSF46785">
    <property type="entry name" value="Winged helix' DNA-binding domain"/>
    <property type="match status" value="1"/>
</dbReference>
<keyword evidence="1" id="KW-0805">Transcription regulation</keyword>
<proteinExistence type="predicted"/>
<evidence type="ECO:0000256" key="1">
    <source>
        <dbReference type="ARBA" id="ARBA00023015"/>
    </source>
</evidence>
<keyword evidence="2" id="KW-0238">DNA-binding</keyword>
<evidence type="ECO:0000313" key="6">
    <source>
        <dbReference type="Proteomes" id="UP000287605"/>
    </source>
</evidence>
<gene>
    <name evidence="5" type="ORF">CBF29_12015</name>
</gene>
<dbReference type="Pfam" id="PF12802">
    <property type="entry name" value="MarR_2"/>
    <property type="match status" value="1"/>
</dbReference>